<keyword evidence="3" id="KW-1185">Reference proteome</keyword>
<reference evidence="2 3" key="1">
    <citation type="submission" date="2018-04" db="EMBL/GenBank/DDBJ databases">
        <title>Genomic Encyclopedia of Archaeal and Bacterial Type Strains, Phase II (KMG-II): from individual species to whole genera.</title>
        <authorList>
            <person name="Goeker M."/>
        </authorList>
    </citation>
    <scope>NUCLEOTIDE SEQUENCE [LARGE SCALE GENOMIC DNA]</scope>
    <source>
        <strain evidence="2 3">DSM 28823</strain>
    </source>
</reference>
<dbReference type="OrthoDB" id="1117657at2"/>
<dbReference type="Proteomes" id="UP000243525">
    <property type="component" value="Unassembled WGS sequence"/>
</dbReference>
<accession>A0A2T5C3Q6</accession>
<protein>
    <submittedName>
        <fullName evidence="2">Putative adhesin</fullName>
    </submittedName>
</protein>
<dbReference type="RefSeq" id="WP_107821782.1">
    <property type="nucleotide sequence ID" value="NZ_OY782574.1"/>
</dbReference>
<keyword evidence="1" id="KW-0732">Signal</keyword>
<gene>
    <name evidence="2" type="ORF">C8N47_105217</name>
</gene>
<organism evidence="2 3">
    <name type="scientific">Mangrovibacterium marinum</name>
    <dbReference type="NCBI Taxonomy" id="1639118"/>
    <lineage>
        <taxon>Bacteria</taxon>
        <taxon>Pseudomonadati</taxon>
        <taxon>Bacteroidota</taxon>
        <taxon>Bacteroidia</taxon>
        <taxon>Marinilabiliales</taxon>
        <taxon>Prolixibacteraceae</taxon>
        <taxon>Mangrovibacterium</taxon>
    </lineage>
</organism>
<evidence type="ECO:0000256" key="1">
    <source>
        <dbReference type="SAM" id="SignalP"/>
    </source>
</evidence>
<name>A0A2T5C3Q6_9BACT</name>
<dbReference type="EMBL" id="QAAD01000005">
    <property type="protein sequence ID" value="PTN09376.1"/>
    <property type="molecule type" value="Genomic_DNA"/>
</dbReference>
<dbReference type="AlphaFoldDB" id="A0A2T5C3Q6"/>
<feature type="signal peptide" evidence="1">
    <location>
        <begin position="1"/>
        <end position="22"/>
    </location>
</feature>
<evidence type="ECO:0000313" key="3">
    <source>
        <dbReference type="Proteomes" id="UP000243525"/>
    </source>
</evidence>
<evidence type="ECO:0000313" key="2">
    <source>
        <dbReference type="EMBL" id="PTN09376.1"/>
    </source>
</evidence>
<proteinExistence type="predicted"/>
<feature type="chain" id="PRO_5015586318" evidence="1">
    <location>
        <begin position="23"/>
        <end position="345"/>
    </location>
</feature>
<comment type="caution">
    <text evidence="2">The sequence shown here is derived from an EMBL/GenBank/DDBJ whole genome shotgun (WGS) entry which is preliminary data.</text>
</comment>
<sequence>MMKVKFKILLALLALLPFGLQAAEYSKTVHQGYAKAIITALNVSNKFGTIEINDFGGDSVTVDVIITVETSNEGRAEQLMDLIDINIYRSGGTLNAKTEINQDFKSKQNFSIDYKINIPKDRALTVTNKFGNVAVQALEAPGAFEIAYGNLTAGTLNAPAEGVQLELKYGKADIEAVNAMVGEIKYSKIFFGQAGNMHIESAYSGINIDELESLKLESKYDGVKLGRVGQIIADSKYTNYKLDELNGSLAIETAYGSVSIDKVSPGFTSIDISNTYGGVSLGMEDLSYTIDAECDYCDIKYPDDQFEGNRNKENTSLKVQGNIGASDGSQKVVIRSRYGGIKLNN</sequence>